<feature type="domain" description="NADP-dependent oxidoreductase" evidence="1">
    <location>
        <begin position="25"/>
        <end position="289"/>
    </location>
</feature>
<sequence>MLLSADRVFRWKKIPLTAAGPSLSRLVWGTWRLLAQPDIRDPKPLAAFIDQCLHLGITSFDLADLYGGFGVEEVFGHGLQAWAGDRSAIQLVSKCGIRPVTSARPDNRVKHYDSSRDHILRSVTNSLRALHTEYLDLLLIHRPDPLMDADETAEALQEVMAKGWVRHVGVSNHSPRQFSLLQSRLPVPLATNQVEYSILHPNALEEGSFDQMQKLRRAPMLWSPLGGGALFTDPAYAALRAALATVGEKLGHADIGTTALAWALTHPSRPVAVVGTGQIDRLAGYRAALTGLERQDWFALLEAARGQPVA</sequence>
<dbReference type="PANTHER" id="PTHR43364">
    <property type="entry name" value="NADH-SPECIFIC METHYLGLYOXAL REDUCTASE-RELATED"/>
    <property type="match status" value="1"/>
</dbReference>
<reference evidence="2 3" key="1">
    <citation type="submission" date="2015-03" db="EMBL/GenBank/DDBJ databases">
        <title>Draft genome sequence of Elstera litoralis.</title>
        <authorList>
            <person name="Rahalkar M.C."/>
            <person name="Dhakephalkar P.K."/>
            <person name="Pore S.D."/>
            <person name="Arora P."/>
            <person name="Kapse N.G."/>
            <person name="Pandit P.S."/>
        </authorList>
    </citation>
    <scope>NUCLEOTIDE SEQUENCE [LARGE SCALE GENOMIC DNA]</scope>
    <source>
        <strain evidence="2 3">Dia-1</strain>
    </source>
</reference>
<proteinExistence type="predicted"/>
<name>A0A0F3IUB3_9PROT</name>
<dbReference type="CDD" id="cd19092">
    <property type="entry name" value="AKR_BsYcsN_EcYdhF-like"/>
    <property type="match status" value="1"/>
</dbReference>
<dbReference type="SUPFAM" id="SSF51430">
    <property type="entry name" value="NAD(P)-linked oxidoreductase"/>
    <property type="match status" value="1"/>
</dbReference>
<dbReference type="GO" id="GO:0005829">
    <property type="term" value="C:cytosol"/>
    <property type="evidence" value="ECO:0007669"/>
    <property type="project" value="TreeGrafter"/>
</dbReference>
<accession>A0A0F3IUB3</accession>
<organism evidence="2 3">
    <name type="scientific">Elstera litoralis</name>
    <dbReference type="NCBI Taxonomy" id="552518"/>
    <lineage>
        <taxon>Bacteria</taxon>
        <taxon>Pseudomonadati</taxon>
        <taxon>Pseudomonadota</taxon>
        <taxon>Alphaproteobacteria</taxon>
        <taxon>Rhodospirillales</taxon>
        <taxon>Rhodospirillaceae</taxon>
        <taxon>Elstera</taxon>
    </lineage>
</organism>
<protein>
    <recommendedName>
        <fullName evidence="1">NADP-dependent oxidoreductase domain-containing protein</fullName>
    </recommendedName>
</protein>
<dbReference type="InterPro" id="IPR020471">
    <property type="entry name" value="AKR"/>
</dbReference>
<evidence type="ECO:0000259" key="1">
    <source>
        <dbReference type="Pfam" id="PF00248"/>
    </source>
</evidence>
<dbReference type="InterPro" id="IPR023210">
    <property type="entry name" value="NADP_OxRdtase_dom"/>
</dbReference>
<dbReference type="InterPro" id="IPR036812">
    <property type="entry name" value="NAD(P)_OxRdtase_dom_sf"/>
</dbReference>
<keyword evidence="3" id="KW-1185">Reference proteome</keyword>
<dbReference type="Gene3D" id="3.20.20.100">
    <property type="entry name" value="NADP-dependent oxidoreductase domain"/>
    <property type="match status" value="1"/>
</dbReference>
<dbReference type="Proteomes" id="UP000033774">
    <property type="component" value="Unassembled WGS sequence"/>
</dbReference>
<gene>
    <name evidence="2" type="ORF">VZ95_05980</name>
</gene>
<dbReference type="PANTHER" id="PTHR43364:SF1">
    <property type="entry name" value="OXIDOREDUCTASE YDHF"/>
    <property type="match status" value="1"/>
</dbReference>
<dbReference type="PATRIC" id="fig|552518.3.peg.268"/>
<evidence type="ECO:0000313" key="2">
    <source>
        <dbReference type="EMBL" id="KJV10296.1"/>
    </source>
</evidence>
<dbReference type="EMBL" id="LAJY01000118">
    <property type="protein sequence ID" value="KJV10296.1"/>
    <property type="molecule type" value="Genomic_DNA"/>
</dbReference>
<evidence type="ECO:0000313" key="3">
    <source>
        <dbReference type="Proteomes" id="UP000033774"/>
    </source>
</evidence>
<dbReference type="GO" id="GO:0016491">
    <property type="term" value="F:oxidoreductase activity"/>
    <property type="evidence" value="ECO:0007669"/>
    <property type="project" value="InterPro"/>
</dbReference>
<dbReference type="PRINTS" id="PR00069">
    <property type="entry name" value="ALDKETRDTASE"/>
</dbReference>
<dbReference type="AlphaFoldDB" id="A0A0F3IUB3"/>
<dbReference type="InterPro" id="IPR050523">
    <property type="entry name" value="AKR_Detox_Biosynth"/>
</dbReference>
<comment type="caution">
    <text evidence="2">The sequence shown here is derived from an EMBL/GenBank/DDBJ whole genome shotgun (WGS) entry which is preliminary data.</text>
</comment>
<dbReference type="Pfam" id="PF00248">
    <property type="entry name" value="Aldo_ket_red"/>
    <property type="match status" value="1"/>
</dbReference>